<feature type="transmembrane region" description="Helical" evidence="5">
    <location>
        <begin position="227"/>
        <end position="251"/>
    </location>
</feature>
<evidence type="ECO:0000256" key="4">
    <source>
        <dbReference type="ARBA" id="ARBA00023136"/>
    </source>
</evidence>
<reference evidence="7" key="1">
    <citation type="journal article" date="2020" name="J. Eukaryot. Microbiol.">
        <title>De novo Sequencing, Assembly and Annotation of the Transcriptome for the Free-Living Testate Amoeba Arcella intermedia.</title>
        <authorList>
            <person name="Ribeiro G.M."/>
            <person name="Porfirio-Sousa A.L."/>
            <person name="Maurer-Alcala X.X."/>
            <person name="Katz L.A."/>
            <person name="Lahr D.J.G."/>
        </authorList>
    </citation>
    <scope>NUCLEOTIDE SEQUENCE</scope>
</reference>
<feature type="transmembrane region" description="Helical" evidence="5">
    <location>
        <begin position="346"/>
        <end position="369"/>
    </location>
</feature>
<evidence type="ECO:0000256" key="3">
    <source>
        <dbReference type="ARBA" id="ARBA00022989"/>
    </source>
</evidence>
<comment type="subcellular location">
    <subcellularLocation>
        <location evidence="1">Membrane</location>
        <topology evidence="1">Multi-pass membrane protein</topology>
    </subcellularLocation>
</comment>
<dbReference type="GO" id="GO:0015643">
    <property type="term" value="F:toxic substance binding"/>
    <property type="evidence" value="ECO:0007669"/>
    <property type="project" value="InterPro"/>
</dbReference>
<evidence type="ECO:0000256" key="1">
    <source>
        <dbReference type="ARBA" id="ARBA00004141"/>
    </source>
</evidence>
<feature type="transmembrane region" description="Helical" evidence="5">
    <location>
        <begin position="263"/>
        <end position="290"/>
    </location>
</feature>
<dbReference type="PANTHER" id="PTHR31918">
    <property type="entry name" value="TRANSMEMBRANE PROTEIN 181"/>
    <property type="match status" value="1"/>
</dbReference>
<evidence type="ECO:0000256" key="5">
    <source>
        <dbReference type="SAM" id="Phobius"/>
    </source>
</evidence>
<organism evidence="7">
    <name type="scientific">Arcella intermedia</name>
    <dbReference type="NCBI Taxonomy" id="1963864"/>
    <lineage>
        <taxon>Eukaryota</taxon>
        <taxon>Amoebozoa</taxon>
        <taxon>Tubulinea</taxon>
        <taxon>Elardia</taxon>
        <taxon>Arcellinida</taxon>
        <taxon>Sphaerothecina</taxon>
        <taxon>Arcellidae</taxon>
        <taxon>Arcella</taxon>
    </lineage>
</organism>
<feature type="transmembrane region" description="Helical" evidence="5">
    <location>
        <begin position="164"/>
        <end position="182"/>
    </location>
</feature>
<name>A0A6B2L3X8_9EUKA</name>
<dbReference type="PANTHER" id="PTHR31918:SF1">
    <property type="entry name" value="TRANSMEMBRANE PROTEIN 181"/>
    <property type="match status" value="1"/>
</dbReference>
<dbReference type="EMBL" id="GIBP01002723">
    <property type="protein sequence ID" value="NDV31692.1"/>
    <property type="molecule type" value="Transcribed_RNA"/>
</dbReference>
<sequence>MLLCSVILGYTGPQMDEVHRVSAYDCPDGGHFVPCAGSVNVGQEWLRRVTLDTRQLNKNWRLYLTPYTTVNGSGIEGHIKIFTLIEGKQYSGSWSTDYNASETTHLICPSGKECGRFLWVYEETIKYDVYAISLRFMTAGGEDLMGLADVVLEFYKDNPEFSKMALILKVLFLGISIALFAFHYLRLKGSHTTWSNWTDEQKMFIFLIVTLIGLNNPFYPLEFISKNWFIIFMGSFLQILFSCNLFIFWFLTVQKLRSKDSMITITAFLKIVIGFIVLYGILSSTFYIMTNVTDQVPLRGGSLEGHTRNVFLASAAFYITIIALFFATLLVTLQPTFLQVGSRAKLAFFAVPTIVVIISLLVGIFMGVIGDFGHSAPSFVYFLVLYNTYVYYQLWGYWPVELTLGGNNALSENETTQIFIAATQPTYQ</sequence>
<proteinExistence type="predicted"/>
<dbReference type="AlphaFoldDB" id="A0A6B2L3X8"/>
<dbReference type="InterPro" id="IPR047843">
    <property type="entry name" value="WLS-like_TM"/>
</dbReference>
<feature type="transmembrane region" description="Helical" evidence="5">
    <location>
        <begin position="375"/>
        <end position="392"/>
    </location>
</feature>
<dbReference type="GO" id="GO:0016020">
    <property type="term" value="C:membrane"/>
    <property type="evidence" value="ECO:0007669"/>
    <property type="project" value="UniProtKB-SubCell"/>
</dbReference>
<feature type="transmembrane region" description="Helical" evidence="5">
    <location>
        <begin position="310"/>
        <end position="334"/>
    </location>
</feature>
<keyword evidence="2 5" id="KW-0812">Transmembrane</keyword>
<evidence type="ECO:0000256" key="2">
    <source>
        <dbReference type="ARBA" id="ARBA00022692"/>
    </source>
</evidence>
<evidence type="ECO:0000259" key="6">
    <source>
        <dbReference type="Pfam" id="PF06664"/>
    </source>
</evidence>
<keyword evidence="4 5" id="KW-0472">Membrane</keyword>
<accession>A0A6B2L3X8</accession>
<feature type="domain" description="Wntless-like transmembrane" evidence="6">
    <location>
        <begin position="158"/>
        <end position="400"/>
    </location>
</feature>
<keyword evidence="3 5" id="KW-1133">Transmembrane helix</keyword>
<protein>
    <recommendedName>
        <fullName evidence="6">Wntless-like transmembrane domain-containing protein</fullName>
    </recommendedName>
</protein>
<evidence type="ECO:0000313" key="7">
    <source>
        <dbReference type="EMBL" id="NDV31692.1"/>
    </source>
</evidence>
<dbReference type="Pfam" id="PF06664">
    <property type="entry name" value="WLS-like_TM"/>
    <property type="match status" value="1"/>
</dbReference>
<feature type="transmembrane region" description="Helical" evidence="5">
    <location>
        <begin position="203"/>
        <end position="221"/>
    </location>
</feature>
<dbReference type="InterPro" id="IPR040416">
    <property type="entry name" value="TMEM181"/>
</dbReference>